<evidence type="ECO:0000313" key="1">
    <source>
        <dbReference type="EMBL" id="MFC7234785.1"/>
    </source>
</evidence>
<keyword evidence="2" id="KW-1185">Reference proteome</keyword>
<dbReference type="PROSITE" id="PS51257">
    <property type="entry name" value="PROKAR_LIPOPROTEIN"/>
    <property type="match status" value="1"/>
</dbReference>
<sequence length="279" mass="30420">MSRALLVAVLLVLAGCNAPAGEPTVGESVTAAPVPEVPTTATPAGRFAPGVRDDGVDGTRLADAHERALANASYTVNQTLVRRYANGSLRWRYVTVGRFGATPGRFATVLDRTDREDGALRTRTVRRYGDGERAYQSVTEGNTTTAGLLRWPEGDPRDPGDVYPDRLTNARAIERVFTLVETRRTGTVVVNGTRYARIESVANASVPPLWNVTVTALVSPEGLVREYRVAYDVTRDDGSVRSVVALSYTRVGETRVTPPPWVESIRNETTERRPLRPLS</sequence>
<name>A0ABD5ZN79_9EURY</name>
<proteinExistence type="predicted"/>
<dbReference type="RefSeq" id="WP_276235807.1">
    <property type="nucleotide sequence ID" value="NZ_CP119802.1"/>
</dbReference>
<evidence type="ECO:0000313" key="2">
    <source>
        <dbReference type="Proteomes" id="UP001596398"/>
    </source>
</evidence>
<dbReference type="EMBL" id="JBHTAP010000001">
    <property type="protein sequence ID" value="MFC7234785.1"/>
    <property type="molecule type" value="Genomic_DNA"/>
</dbReference>
<dbReference type="AlphaFoldDB" id="A0ABD5ZN79"/>
<dbReference type="GeneID" id="79266456"/>
<dbReference type="Proteomes" id="UP001596398">
    <property type="component" value="Unassembled WGS sequence"/>
</dbReference>
<protein>
    <recommendedName>
        <fullName evidence="3">Outer membrane lipoprotein-sorting protein</fullName>
    </recommendedName>
</protein>
<reference evidence="1 2" key="1">
    <citation type="journal article" date="2019" name="Int. J. Syst. Evol. Microbiol.">
        <title>The Global Catalogue of Microorganisms (GCM) 10K type strain sequencing project: providing services to taxonomists for standard genome sequencing and annotation.</title>
        <authorList>
            <consortium name="The Broad Institute Genomics Platform"/>
            <consortium name="The Broad Institute Genome Sequencing Center for Infectious Disease"/>
            <person name="Wu L."/>
            <person name="Ma J."/>
        </authorList>
    </citation>
    <scope>NUCLEOTIDE SEQUENCE [LARGE SCALE GENOMIC DNA]</scope>
    <source>
        <strain evidence="1 2">DT85</strain>
    </source>
</reference>
<gene>
    <name evidence="1" type="ORF">ACFQJ4_05565</name>
</gene>
<organism evidence="1 2">
    <name type="scientific">Halosegnis marinus</name>
    <dbReference type="NCBI Taxonomy" id="3034023"/>
    <lineage>
        <taxon>Archaea</taxon>
        <taxon>Methanobacteriati</taxon>
        <taxon>Methanobacteriota</taxon>
        <taxon>Stenosarchaea group</taxon>
        <taxon>Halobacteria</taxon>
        <taxon>Halobacteriales</taxon>
        <taxon>Natronomonadaceae</taxon>
        <taxon>Halosegnis</taxon>
    </lineage>
</organism>
<evidence type="ECO:0008006" key="3">
    <source>
        <dbReference type="Google" id="ProtNLM"/>
    </source>
</evidence>
<dbReference type="InterPro" id="IPR055959">
    <property type="entry name" value="DUF7537"/>
</dbReference>
<dbReference type="Pfam" id="PF24381">
    <property type="entry name" value="DUF7537"/>
    <property type="match status" value="1"/>
</dbReference>
<accession>A0ABD5ZN79</accession>
<comment type="caution">
    <text evidence="1">The sequence shown here is derived from an EMBL/GenBank/DDBJ whole genome shotgun (WGS) entry which is preliminary data.</text>
</comment>